<feature type="domain" description="UGSC-like" evidence="1">
    <location>
        <begin position="11"/>
        <end position="110"/>
    </location>
</feature>
<dbReference type="InterPro" id="IPR057767">
    <property type="entry name" value="UGSC-like_dom"/>
</dbReference>
<protein>
    <recommendedName>
        <fullName evidence="1">UGSC-like domain-containing protein</fullName>
    </recommendedName>
</protein>
<comment type="caution">
    <text evidence="2">The sequence shown here is derived from an EMBL/GenBank/DDBJ whole genome shotgun (WGS) entry which is preliminary data.</text>
</comment>
<reference evidence="2" key="1">
    <citation type="journal article" date="2014" name="Front. Microbiol.">
        <title>High frequency of phylogenetically diverse reductive dehalogenase-homologous genes in deep subseafloor sedimentary metagenomes.</title>
        <authorList>
            <person name="Kawai M."/>
            <person name="Futagami T."/>
            <person name="Toyoda A."/>
            <person name="Takaki Y."/>
            <person name="Nishi S."/>
            <person name="Hori S."/>
            <person name="Arai W."/>
            <person name="Tsubouchi T."/>
            <person name="Morono Y."/>
            <person name="Uchiyama I."/>
            <person name="Ito T."/>
            <person name="Fujiyama A."/>
            <person name="Inagaki F."/>
            <person name="Takami H."/>
        </authorList>
    </citation>
    <scope>NUCLEOTIDE SEQUENCE</scope>
    <source>
        <strain evidence="2">Expedition CK06-06</strain>
    </source>
</reference>
<gene>
    <name evidence="2" type="ORF">S01H1_14444</name>
</gene>
<evidence type="ECO:0000259" key="1">
    <source>
        <dbReference type="Pfam" id="PF24696"/>
    </source>
</evidence>
<evidence type="ECO:0000313" key="2">
    <source>
        <dbReference type="EMBL" id="GAF67260.1"/>
    </source>
</evidence>
<proteinExistence type="predicted"/>
<name>X0STX2_9ZZZZ</name>
<dbReference type="AlphaFoldDB" id="X0STX2"/>
<sequence>MGREKQMEKMDVVSPIGSESVEMGAIAPRLDTLEGKTICEAWNEGFKGDYMFPRYRELLKERYPGVKVIPYTEFPYSAIAGTPAHQREVSRQIAALAKEKGCDALITGNGG</sequence>
<organism evidence="2">
    <name type="scientific">marine sediment metagenome</name>
    <dbReference type="NCBI Taxonomy" id="412755"/>
    <lineage>
        <taxon>unclassified sequences</taxon>
        <taxon>metagenomes</taxon>
        <taxon>ecological metagenomes</taxon>
    </lineage>
</organism>
<dbReference type="Pfam" id="PF24696">
    <property type="entry name" value="UGSC"/>
    <property type="match status" value="1"/>
</dbReference>
<accession>X0STX2</accession>
<dbReference type="EMBL" id="BARS01007515">
    <property type="protein sequence ID" value="GAF67260.1"/>
    <property type="molecule type" value="Genomic_DNA"/>
</dbReference>